<dbReference type="PANTHER" id="PTHR33473:SF19">
    <property type="entry name" value="ATP-DEPENDENT CLP PROTEASE ADAPTER PROTEIN CLPS"/>
    <property type="match status" value="1"/>
</dbReference>
<name>A0A382BVG9_9ZZZZ</name>
<dbReference type="SUPFAM" id="SSF54736">
    <property type="entry name" value="ClpS-like"/>
    <property type="match status" value="1"/>
</dbReference>
<organism evidence="2">
    <name type="scientific">marine metagenome</name>
    <dbReference type="NCBI Taxonomy" id="408172"/>
    <lineage>
        <taxon>unclassified sequences</taxon>
        <taxon>metagenomes</taxon>
        <taxon>ecological metagenomes</taxon>
    </lineage>
</organism>
<sequence length="109" mass="12527">MEIVIETPQIQDPKRHVKVRPKIKKPNLFAVILVNDNFTTMEFVIYILKTIFEKSDEEAMAIMLNVHQKGKGTAGVYPFQIAEQKAYETKMAAQANEYPLQVELDEIDT</sequence>
<dbReference type="GO" id="GO:0030163">
    <property type="term" value="P:protein catabolic process"/>
    <property type="evidence" value="ECO:0007669"/>
    <property type="project" value="InterPro"/>
</dbReference>
<reference evidence="2" key="1">
    <citation type="submission" date="2018-05" db="EMBL/GenBank/DDBJ databases">
        <authorList>
            <person name="Lanie J.A."/>
            <person name="Ng W.-L."/>
            <person name="Kazmierczak K.M."/>
            <person name="Andrzejewski T.M."/>
            <person name="Davidsen T.M."/>
            <person name="Wayne K.J."/>
            <person name="Tettelin H."/>
            <person name="Glass J.I."/>
            <person name="Rusch D."/>
            <person name="Podicherti R."/>
            <person name="Tsui H.-C.T."/>
            <person name="Winkler M.E."/>
        </authorList>
    </citation>
    <scope>NUCLEOTIDE SEQUENCE</scope>
</reference>
<dbReference type="HAMAP" id="MF_00302">
    <property type="entry name" value="ClpS"/>
    <property type="match status" value="1"/>
</dbReference>
<accession>A0A382BVG9</accession>
<dbReference type="AlphaFoldDB" id="A0A382BVG9"/>
<dbReference type="InterPro" id="IPR003769">
    <property type="entry name" value="ClpS_core"/>
</dbReference>
<dbReference type="InterPro" id="IPR014719">
    <property type="entry name" value="Ribosomal_bL12_C/ClpS-like"/>
</dbReference>
<dbReference type="Gene3D" id="3.30.1390.10">
    <property type="match status" value="1"/>
</dbReference>
<proteinExistence type="inferred from homology"/>
<evidence type="ECO:0000259" key="1">
    <source>
        <dbReference type="Pfam" id="PF02617"/>
    </source>
</evidence>
<dbReference type="GO" id="GO:0006508">
    <property type="term" value="P:proteolysis"/>
    <property type="evidence" value="ECO:0007669"/>
    <property type="project" value="InterPro"/>
</dbReference>
<gene>
    <name evidence="2" type="ORF">METZ01_LOCUS170664</name>
</gene>
<dbReference type="PANTHER" id="PTHR33473">
    <property type="entry name" value="ATP-DEPENDENT CLP PROTEASE ADAPTER PROTEIN CLPS1, CHLOROPLASTIC"/>
    <property type="match status" value="1"/>
</dbReference>
<feature type="domain" description="Adaptor protein ClpS core" evidence="1">
    <location>
        <begin position="24"/>
        <end position="103"/>
    </location>
</feature>
<dbReference type="EMBL" id="UINC01031564">
    <property type="protein sequence ID" value="SVB17810.1"/>
    <property type="molecule type" value="Genomic_DNA"/>
</dbReference>
<protein>
    <recommendedName>
        <fullName evidence="1">Adaptor protein ClpS core domain-containing protein</fullName>
    </recommendedName>
</protein>
<evidence type="ECO:0000313" key="2">
    <source>
        <dbReference type="EMBL" id="SVB17810.1"/>
    </source>
</evidence>
<dbReference type="Pfam" id="PF02617">
    <property type="entry name" value="ClpS"/>
    <property type="match status" value="1"/>
</dbReference>
<dbReference type="FunFam" id="3.30.1390.10:FF:000002">
    <property type="entry name" value="ATP-dependent Clp protease adapter protein ClpS"/>
    <property type="match status" value="1"/>
</dbReference>
<dbReference type="InterPro" id="IPR022935">
    <property type="entry name" value="ClpS"/>
</dbReference>